<protein>
    <submittedName>
        <fullName evidence="1">Uncharacterized protein</fullName>
    </submittedName>
</protein>
<sequence length="38" mass="4325">MNKVAVKKQNKNIDKQKVLEKLTGARIALLLKQPFFGN</sequence>
<organism evidence="1">
    <name type="scientific">marine metagenome</name>
    <dbReference type="NCBI Taxonomy" id="408172"/>
    <lineage>
        <taxon>unclassified sequences</taxon>
        <taxon>metagenomes</taxon>
        <taxon>ecological metagenomes</taxon>
    </lineage>
</organism>
<accession>A0A382T203</accession>
<reference evidence="1" key="1">
    <citation type="submission" date="2018-05" db="EMBL/GenBank/DDBJ databases">
        <authorList>
            <person name="Lanie J.A."/>
            <person name="Ng W.-L."/>
            <person name="Kazmierczak K.M."/>
            <person name="Andrzejewski T.M."/>
            <person name="Davidsen T.M."/>
            <person name="Wayne K.J."/>
            <person name="Tettelin H."/>
            <person name="Glass J.I."/>
            <person name="Rusch D."/>
            <person name="Podicherti R."/>
            <person name="Tsui H.-C.T."/>
            <person name="Winkler M.E."/>
        </authorList>
    </citation>
    <scope>NUCLEOTIDE SEQUENCE</scope>
</reference>
<gene>
    <name evidence="1" type="ORF">METZ01_LOCUS368706</name>
</gene>
<evidence type="ECO:0000313" key="1">
    <source>
        <dbReference type="EMBL" id="SVD15852.1"/>
    </source>
</evidence>
<name>A0A382T203_9ZZZZ</name>
<dbReference type="EMBL" id="UINC01133114">
    <property type="protein sequence ID" value="SVD15852.1"/>
    <property type="molecule type" value="Genomic_DNA"/>
</dbReference>
<dbReference type="AlphaFoldDB" id="A0A382T203"/>
<feature type="non-terminal residue" evidence="1">
    <location>
        <position position="38"/>
    </location>
</feature>
<proteinExistence type="predicted"/>